<organism evidence="7 8">
    <name type="scientific">Paenibacillus chungangensis</name>
    <dbReference type="NCBI Taxonomy" id="696535"/>
    <lineage>
        <taxon>Bacteria</taxon>
        <taxon>Bacillati</taxon>
        <taxon>Bacillota</taxon>
        <taxon>Bacilli</taxon>
        <taxon>Bacillales</taxon>
        <taxon>Paenibacillaceae</taxon>
        <taxon>Paenibacillus</taxon>
    </lineage>
</organism>
<dbReference type="PROSITE" id="PS00687">
    <property type="entry name" value="ALDEHYDE_DEHYDR_GLU"/>
    <property type="match status" value="1"/>
</dbReference>
<feature type="active site" evidence="4">
    <location>
        <position position="215"/>
    </location>
</feature>
<gene>
    <name evidence="7" type="ORF">ACFQ2I_15680</name>
</gene>
<evidence type="ECO:0000256" key="5">
    <source>
        <dbReference type="RuleBase" id="RU003345"/>
    </source>
</evidence>
<dbReference type="InterPro" id="IPR016163">
    <property type="entry name" value="Ald_DH_C"/>
</dbReference>
<evidence type="ECO:0000256" key="2">
    <source>
        <dbReference type="ARBA" id="ARBA00023002"/>
    </source>
</evidence>
<evidence type="ECO:0000256" key="3">
    <source>
        <dbReference type="PIRNR" id="PIRNR036492"/>
    </source>
</evidence>
<dbReference type="CDD" id="cd07136">
    <property type="entry name" value="ALDH_YwdH-P39616"/>
    <property type="match status" value="1"/>
</dbReference>
<feature type="domain" description="Aldehyde dehydrogenase" evidence="6">
    <location>
        <begin position="6"/>
        <end position="439"/>
    </location>
</feature>
<dbReference type="PIRSF" id="PIRSF036492">
    <property type="entry name" value="ALDH"/>
    <property type="match status" value="1"/>
</dbReference>
<dbReference type="Pfam" id="PF00171">
    <property type="entry name" value="Aldedh"/>
    <property type="match status" value="1"/>
</dbReference>
<accession>A0ABW3HTJ3</accession>
<keyword evidence="2 3" id="KW-0560">Oxidoreductase</keyword>
<keyword evidence="8" id="KW-1185">Reference proteome</keyword>
<dbReference type="InterPro" id="IPR016161">
    <property type="entry name" value="Ald_DH/histidinol_DH"/>
</dbReference>
<dbReference type="InterPro" id="IPR015590">
    <property type="entry name" value="Aldehyde_DH_dom"/>
</dbReference>
<evidence type="ECO:0000313" key="7">
    <source>
        <dbReference type="EMBL" id="MFD0960831.1"/>
    </source>
</evidence>
<protein>
    <recommendedName>
        <fullName evidence="3">Aldehyde dehydrogenase</fullName>
    </recommendedName>
</protein>
<proteinExistence type="inferred from homology"/>
<reference evidence="8" key="1">
    <citation type="journal article" date="2019" name="Int. J. Syst. Evol. Microbiol.">
        <title>The Global Catalogue of Microorganisms (GCM) 10K type strain sequencing project: providing services to taxonomists for standard genome sequencing and annotation.</title>
        <authorList>
            <consortium name="The Broad Institute Genomics Platform"/>
            <consortium name="The Broad Institute Genome Sequencing Center for Infectious Disease"/>
            <person name="Wu L."/>
            <person name="Ma J."/>
        </authorList>
    </citation>
    <scope>NUCLEOTIDE SEQUENCE [LARGE SCALE GENOMIC DNA]</scope>
    <source>
        <strain evidence="8">CCUG 59129</strain>
    </source>
</reference>
<comment type="caution">
    <text evidence="7">The sequence shown here is derived from an EMBL/GenBank/DDBJ whole genome shotgun (WGS) entry which is preliminary data.</text>
</comment>
<dbReference type="InterPro" id="IPR029510">
    <property type="entry name" value="Ald_DH_CS_GLU"/>
</dbReference>
<evidence type="ECO:0000313" key="8">
    <source>
        <dbReference type="Proteomes" id="UP001596989"/>
    </source>
</evidence>
<dbReference type="Gene3D" id="3.40.605.10">
    <property type="entry name" value="Aldehyde Dehydrogenase, Chain A, domain 1"/>
    <property type="match status" value="1"/>
</dbReference>
<dbReference type="PANTHER" id="PTHR43570">
    <property type="entry name" value="ALDEHYDE DEHYDROGENASE"/>
    <property type="match status" value="1"/>
</dbReference>
<dbReference type="PANTHER" id="PTHR43570:SF16">
    <property type="entry name" value="ALDEHYDE DEHYDROGENASE TYPE III, ISOFORM Q"/>
    <property type="match status" value="1"/>
</dbReference>
<evidence type="ECO:0000256" key="1">
    <source>
        <dbReference type="ARBA" id="ARBA00009986"/>
    </source>
</evidence>
<name>A0ABW3HTJ3_9BACL</name>
<dbReference type="RefSeq" id="WP_377565657.1">
    <property type="nucleotide sequence ID" value="NZ_JBHTJZ010000024.1"/>
</dbReference>
<dbReference type="EMBL" id="JBHTJZ010000024">
    <property type="protein sequence ID" value="MFD0960831.1"/>
    <property type="molecule type" value="Genomic_DNA"/>
</dbReference>
<dbReference type="PROSITE" id="PS00070">
    <property type="entry name" value="ALDEHYDE_DEHYDR_CYS"/>
    <property type="match status" value="1"/>
</dbReference>
<dbReference type="Gene3D" id="3.40.309.10">
    <property type="entry name" value="Aldehyde Dehydrogenase, Chain A, domain 2"/>
    <property type="match status" value="1"/>
</dbReference>
<dbReference type="SUPFAM" id="SSF53720">
    <property type="entry name" value="ALDH-like"/>
    <property type="match status" value="1"/>
</dbReference>
<dbReference type="InterPro" id="IPR016162">
    <property type="entry name" value="Ald_DH_N"/>
</dbReference>
<dbReference type="InterPro" id="IPR012394">
    <property type="entry name" value="Aldehyde_DH_NAD(P)"/>
</dbReference>
<dbReference type="InterPro" id="IPR016160">
    <property type="entry name" value="Ald_DH_CS_CYS"/>
</dbReference>
<evidence type="ECO:0000256" key="4">
    <source>
        <dbReference type="PROSITE-ProRule" id="PRU10007"/>
    </source>
</evidence>
<dbReference type="Proteomes" id="UP001596989">
    <property type="component" value="Unassembled WGS sequence"/>
</dbReference>
<evidence type="ECO:0000259" key="6">
    <source>
        <dbReference type="Pfam" id="PF00171"/>
    </source>
</evidence>
<comment type="similarity">
    <text evidence="1 3 5">Belongs to the aldehyde dehydrogenase family.</text>
</comment>
<sequence>MEIRNEGDVERLLAEHSAYFHSGATSSLAFRKEQLVKLRQAILAHEKELMQALYKDLRKSETEAYATEIGLVLHSISYTMKRLSRWMKPERVRTPLHQAGTKSWMMREPYGTVLIVGPFNYPVQLVLEPLVGAIAAGNCAIVKPSESTPHVSAVIRQLIEGAFEPKYIRVVEGGKETTSLLVNARFDYIFFTGSVAVGRIVMAAAARHLVPVTLELGGKSPVIVDRTANIELAAKRIIWGKLMNAGQTCIAPDYMLVHRDVKERLVVEMRRAVAAFYGNNPAASEDYGRIVNERQFDRLAGIVEADRQRIIWGGQVDRKDLYIEPVLLDAGEAVDRGAGVAAMEDELFGPALPLLTYSRLEEAIAMVLDRPKPLALYLFTEDEDVEHQVLGRISFGGGCVNDTISHVINTGLPFGGVGESGMGGYHGKHTFETFSHRKSLIKRSTHISYKFMFPPYKDKLKWLRKVLK</sequence>